<name>A0A5B8RPG9_HAEIF</name>
<accession>A0A5B8RPG9</accession>
<evidence type="ECO:0000313" key="1">
    <source>
        <dbReference type="EMBL" id="QEA08810.1"/>
    </source>
</evidence>
<dbReference type="EMBL" id="MN106412">
    <property type="protein sequence ID" value="QEA08810.1"/>
    <property type="molecule type" value="Genomic_DNA"/>
</dbReference>
<dbReference type="AlphaFoldDB" id="A0A5B8RPG9"/>
<reference evidence="1" key="1">
    <citation type="journal article" date="2020" name="MSphere">
        <title>Role of Horizontal Gene Transfer in the Development of Multidrug Resistance in Haemophilus influenzae.</title>
        <authorList>
            <person name="Hegstad K."/>
            <person name="Mylvaganam H."/>
            <person name="Janice J."/>
            <person name="Josefsen E."/>
            <person name="Sivertsen A."/>
            <person name="Skaare D."/>
        </authorList>
    </citation>
    <scope>NUCLEOTIDE SEQUENCE</scope>
    <source>
        <strain evidence="1">0</strain>
    </source>
</reference>
<organism evidence="1">
    <name type="scientific">Haemophilus influenzae</name>
    <dbReference type="NCBI Taxonomy" id="727"/>
    <lineage>
        <taxon>Bacteria</taxon>
        <taxon>Pseudomonadati</taxon>
        <taxon>Pseudomonadota</taxon>
        <taxon>Gammaproteobacteria</taxon>
        <taxon>Pasteurellales</taxon>
        <taxon>Pasteurellaceae</taxon>
        <taxon>Haemophilus</taxon>
    </lineage>
</organism>
<sequence>MTTFIKIDKEKKIIYRGKEYIAPDWVRYVVTQPTGEVYGFEEKPSLASPPSNWRHWNPYYHGWNLDTIKFIRLSACKDWRDSLVCIED</sequence>
<proteinExistence type="predicted"/>
<protein>
    <submittedName>
        <fullName evidence="1">Uncharacterized protein</fullName>
    </submittedName>
</protein>
<dbReference type="RefSeq" id="WP_102703745.1">
    <property type="nucleotide sequence ID" value="NZ_CP089175.1"/>
</dbReference>